<dbReference type="RefSeq" id="WP_160644094.1">
    <property type="nucleotide sequence ID" value="NZ_SIJB01000006.1"/>
</dbReference>
<dbReference type="InterPro" id="IPR036388">
    <property type="entry name" value="WH-like_DNA-bd_sf"/>
</dbReference>
<keyword evidence="2" id="KW-1185">Reference proteome</keyword>
<evidence type="ECO:0000313" key="2">
    <source>
        <dbReference type="Proteomes" id="UP000448943"/>
    </source>
</evidence>
<evidence type="ECO:0000313" key="1">
    <source>
        <dbReference type="EMBL" id="NBI27793.1"/>
    </source>
</evidence>
<proteinExistence type="predicted"/>
<dbReference type="Proteomes" id="UP000448943">
    <property type="component" value="Unassembled WGS sequence"/>
</dbReference>
<dbReference type="Gene3D" id="1.10.10.10">
    <property type="entry name" value="Winged helix-like DNA-binding domain superfamily/Winged helix DNA-binding domain"/>
    <property type="match status" value="1"/>
</dbReference>
<dbReference type="OrthoDB" id="9797531at2"/>
<comment type="caution">
    <text evidence="1">The sequence shown here is derived from an EMBL/GenBank/DDBJ whole genome shotgun (WGS) entry which is preliminary data.</text>
</comment>
<protein>
    <recommendedName>
        <fullName evidence="3">Transposase</fullName>
    </recommendedName>
</protein>
<evidence type="ECO:0008006" key="3">
    <source>
        <dbReference type="Google" id="ProtNLM"/>
    </source>
</evidence>
<dbReference type="SUPFAM" id="SSF48295">
    <property type="entry name" value="TrpR-like"/>
    <property type="match status" value="1"/>
</dbReference>
<reference evidence="1 2" key="1">
    <citation type="submission" date="2019-01" db="EMBL/GenBank/DDBJ databases">
        <title>Chengkuizengella sp. nov., isolated from deep-sea sediment of East Pacific Ocean.</title>
        <authorList>
            <person name="Yang J."/>
            <person name="Lai Q."/>
            <person name="Shao Z."/>
        </authorList>
    </citation>
    <scope>NUCLEOTIDE SEQUENCE [LARGE SCALE GENOMIC DNA]</scope>
    <source>
        <strain evidence="1 2">YPA3-1-1</strain>
    </source>
</reference>
<accession>A0A6N9PZE2</accession>
<gene>
    <name evidence="1" type="ORF">ERL59_02300</name>
</gene>
<dbReference type="InterPro" id="IPR010921">
    <property type="entry name" value="Trp_repressor/repl_initiator"/>
</dbReference>
<dbReference type="EMBL" id="SIJB01000006">
    <property type="protein sequence ID" value="NBI27793.1"/>
    <property type="molecule type" value="Genomic_DNA"/>
</dbReference>
<organism evidence="1 2">
    <name type="scientific">Chengkuizengella marina</name>
    <dbReference type="NCBI Taxonomy" id="2507566"/>
    <lineage>
        <taxon>Bacteria</taxon>
        <taxon>Bacillati</taxon>
        <taxon>Bacillota</taxon>
        <taxon>Bacilli</taxon>
        <taxon>Bacillales</taxon>
        <taxon>Paenibacillaceae</taxon>
        <taxon>Chengkuizengella</taxon>
    </lineage>
</organism>
<dbReference type="AlphaFoldDB" id="A0A6N9PZE2"/>
<name>A0A6N9PZE2_9BACL</name>
<sequence>MPKRKAFSVEDKLEILKSFEEGKYSLNEFSYICKVYRTTFMDWKHKFDKYGTEGLKGSCKKYSLELKLSIELSPEVKAKRGMKMLEKRMNDYELRNVFLKKLEEIERSEIKQGSI</sequence>
<dbReference type="GO" id="GO:0043565">
    <property type="term" value="F:sequence-specific DNA binding"/>
    <property type="evidence" value="ECO:0007669"/>
    <property type="project" value="InterPro"/>
</dbReference>